<accession>A0A167WVA2</accession>
<comment type="caution">
    <text evidence="1">The sequence shown here is derived from an EMBL/GenBank/DDBJ whole genome shotgun (WGS) entry which is preliminary data.</text>
</comment>
<sequence>MGASALNRWTEVSSTILKPRVRGSRNLRQSRGAADGGGGWGRKDRHLVIVATLPRATLTLV</sequence>
<evidence type="ECO:0000313" key="2">
    <source>
        <dbReference type="Proteomes" id="UP000242877"/>
    </source>
</evidence>
<gene>
    <name evidence="1" type="ORF">AAP_04471</name>
</gene>
<evidence type="ECO:0000313" key="1">
    <source>
        <dbReference type="EMBL" id="KZZ89324.1"/>
    </source>
</evidence>
<proteinExistence type="predicted"/>
<name>A0A167WVA2_9EURO</name>
<reference evidence="1 2" key="1">
    <citation type="journal article" date="2016" name="Genome Biol. Evol.">
        <title>Divergent and convergent evolution of fungal pathogenicity.</title>
        <authorList>
            <person name="Shang Y."/>
            <person name="Xiao G."/>
            <person name="Zheng P."/>
            <person name="Cen K."/>
            <person name="Zhan S."/>
            <person name="Wang C."/>
        </authorList>
    </citation>
    <scope>NUCLEOTIDE SEQUENCE [LARGE SCALE GENOMIC DNA]</scope>
    <source>
        <strain evidence="1 2">ARSEF 7405</strain>
    </source>
</reference>
<organism evidence="1 2">
    <name type="scientific">Ascosphaera apis ARSEF 7405</name>
    <dbReference type="NCBI Taxonomy" id="392613"/>
    <lineage>
        <taxon>Eukaryota</taxon>
        <taxon>Fungi</taxon>
        <taxon>Dikarya</taxon>
        <taxon>Ascomycota</taxon>
        <taxon>Pezizomycotina</taxon>
        <taxon>Eurotiomycetes</taxon>
        <taxon>Eurotiomycetidae</taxon>
        <taxon>Onygenales</taxon>
        <taxon>Ascosphaeraceae</taxon>
        <taxon>Ascosphaera</taxon>
    </lineage>
</organism>
<dbReference type="VEuPathDB" id="FungiDB:AAP_04471"/>
<keyword evidence="2" id="KW-1185">Reference proteome</keyword>
<dbReference type="Proteomes" id="UP000242877">
    <property type="component" value="Unassembled WGS sequence"/>
</dbReference>
<dbReference type="AlphaFoldDB" id="A0A167WVA2"/>
<dbReference type="EMBL" id="AZGZ01000021">
    <property type="protein sequence ID" value="KZZ89324.1"/>
    <property type="molecule type" value="Genomic_DNA"/>
</dbReference>
<protein>
    <submittedName>
        <fullName evidence="1">Uncharacterized protein</fullName>
    </submittedName>
</protein>